<keyword evidence="2" id="KW-0805">Transcription regulation</keyword>
<dbReference type="Proteomes" id="UP000623129">
    <property type="component" value="Unassembled WGS sequence"/>
</dbReference>
<keyword evidence="3" id="KW-0238">DNA-binding</keyword>
<comment type="subcellular location">
    <subcellularLocation>
        <location evidence="1">Nucleus</location>
    </subcellularLocation>
</comment>
<organism evidence="10 11">
    <name type="scientific">Carex littledalei</name>
    <dbReference type="NCBI Taxonomy" id="544730"/>
    <lineage>
        <taxon>Eukaryota</taxon>
        <taxon>Viridiplantae</taxon>
        <taxon>Streptophyta</taxon>
        <taxon>Embryophyta</taxon>
        <taxon>Tracheophyta</taxon>
        <taxon>Spermatophyta</taxon>
        <taxon>Magnoliopsida</taxon>
        <taxon>Liliopsida</taxon>
        <taxon>Poales</taxon>
        <taxon>Cyperaceae</taxon>
        <taxon>Cyperoideae</taxon>
        <taxon>Cariceae</taxon>
        <taxon>Carex</taxon>
        <taxon>Carex subgen. Euthyceras</taxon>
    </lineage>
</organism>
<keyword evidence="6" id="KW-0175">Coiled coil</keyword>
<protein>
    <submittedName>
        <fullName evidence="10">Uncharacterized protein</fullName>
    </submittedName>
</protein>
<dbReference type="Pfam" id="PF00319">
    <property type="entry name" value="SRF-TF"/>
    <property type="match status" value="1"/>
</dbReference>
<accession>A0A833VR34</accession>
<keyword evidence="11" id="KW-1185">Reference proteome</keyword>
<dbReference type="InterPro" id="IPR050142">
    <property type="entry name" value="MADS-box/MEF2_TF"/>
</dbReference>
<feature type="region of interest" description="Disordered" evidence="7">
    <location>
        <begin position="213"/>
        <end position="234"/>
    </location>
</feature>
<gene>
    <name evidence="10" type="ORF">FCM35_KLT17057</name>
</gene>
<evidence type="ECO:0000256" key="1">
    <source>
        <dbReference type="ARBA" id="ARBA00004123"/>
    </source>
</evidence>
<dbReference type="SMART" id="SM00432">
    <property type="entry name" value="MADS"/>
    <property type="match status" value="1"/>
</dbReference>
<comment type="caution">
    <text evidence="10">The sequence shown here is derived from an EMBL/GenBank/DDBJ whole genome shotgun (WGS) entry which is preliminary data.</text>
</comment>
<evidence type="ECO:0000259" key="8">
    <source>
        <dbReference type="PROSITE" id="PS50066"/>
    </source>
</evidence>
<dbReference type="PROSITE" id="PS50066">
    <property type="entry name" value="MADS_BOX_2"/>
    <property type="match status" value="1"/>
</dbReference>
<keyword evidence="4" id="KW-0804">Transcription</keyword>
<dbReference type="InterPro" id="IPR002100">
    <property type="entry name" value="TF_MADSbox"/>
</dbReference>
<dbReference type="InterPro" id="IPR036879">
    <property type="entry name" value="TF_MADSbox_sf"/>
</dbReference>
<evidence type="ECO:0000256" key="4">
    <source>
        <dbReference type="ARBA" id="ARBA00023163"/>
    </source>
</evidence>
<evidence type="ECO:0000313" key="11">
    <source>
        <dbReference type="Proteomes" id="UP000623129"/>
    </source>
</evidence>
<dbReference type="InterPro" id="IPR002487">
    <property type="entry name" value="TF_Kbox"/>
</dbReference>
<dbReference type="GO" id="GO:0046983">
    <property type="term" value="F:protein dimerization activity"/>
    <property type="evidence" value="ECO:0007669"/>
    <property type="project" value="InterPro"/>
</dbReference>
<evidence type="ECO:0000259" key="9">
    <source>
        <dbReference type="PROSITE" id="PS51297"/>
    </source>
</evidence>
<dbReference type="AlphaFoldDB" id="A0A833VR34"/>
<evidence type="ECO:0000256" key="3">
    <source>
        <dbReference type="ARBA" id="ARBA00023125"/>
    </source>
</evidence>
<evidence type="ECO:0000256" key="2">
    <source>
        <dbReference type="ARBA" id="ARBA00023015"/>
    </source>
</evidence>
<dbReference type="OrthoDB" id="1898716at2759"/>
<evidence type="ECO:0000256" key="6">
    <source>
        <dbReference type="SAM" id="Coils"/>
    </source>
</evidence>
<dbReference type="GO" id="GO:0003700">
    <property type="term" value="F:DNA-binding transcription factor activity"/>
    <property type="evidence" value="ECO:0007669"/>
    <property type="project" value="InterPro"/>
</dbReference>
<sequence>MGRGKIVIRRIDNSSSRQVTFSKRRSGLFKKAKELAILCDAEILRSHVKNQLSYVLFSGGSMNNVIERYTKAKEESQQIVNPNSEIKYWQREAASLKQQLQSLQESHKQLMGDELSGLGVKELQTLENQLEMSMHSVRTKKDSIMIDEIQELNQKGNLLHQENVDLYRKANLVRQENIDLYKKLYEMGGSRAHRENSNPTVPNDASVPVHLELSTPHQTGGTAPNLGKFESKER</sequence>
<reference evidence="10" key="1">
    <citation type="submission" date="2020-01" db="EMBL/GenBank/DDBJ databases">
        <title>Genome sequence of Kobresia littledalei, the first chromosome-level genome in the family Cyperaceae.</title>
        <authorList>
            <person name="Qu G."/>
        </authorList>
    </citation>
    <scope>NUCLEOTIDE SEQUENCE</scope>
    <source>
        <strain evidence="10">C.B.Clarke</strain>
        <tissue evidence="10">Leaf</tissue>
    </source>
</reference>
<keyword evidence="5" id="KW-0539">Nucleus</keyword>
<dbReference type="PROSITE" id="PS51297">
    <property type="entry name" value="K_BOX"/>
    <property type="match status" value="1"/>
</dbReference>
<dbReference type="PRINTS" id="PR00404">
    <property type="entry name" value="MADSDOMAIN"/>
</dbReference>
<dbReference type="GO" id="GO:0005634">
    <property type="term" value="C:nucleus"/>
    <property type="evidence" value="ECO:0007669"/>
    <property type="project" value="UniProtKB-SubCell"/>
</dbReference>
<feature type="domain" description="MADS-box" evidence="8">
    <location>
        <begin position="1"/>
        <end position="43"/>
    </location>
</feature>
<feature type="coiled-coil region" evidence="6">
    <location>
        <begin position="86"/>
        <end position="113"/>
    </location>
</feature>
<dbReference type="PANTHER" id="PTHR48019">
    <property type="entry name" value="SERUM RESPONSE FACTOR HOMOLOG"/>
    <property type="match status" value="1"/>
</dbReference>
<dbReference type="SUPFAM" id="SSF55455">
    <property type="entry name" value="SRF-like"/>
    <property type="match status" value="1"/>
</dbReference>
<proteinExistence type="predicted"/>
<dbReference type="GO" id="GO:0003677">
    <property type="term" value="F:DNA binding"/>
    <property type="evidence" value="ECO:0007669"/>
    <property type="project" value="UniProtKB-KW"/>
</dbReference>
<feature type="domain" description="K-box" evidence="9">
    <location>
        <begin position="86"/>
        <end position="176"/>
    </location>
</feature>
<dbReference type="EMBL" id="SWLB01000005">
    <property type="protein sequence ID" value="KAF3338220.1"/>
    <property type="molecule type" value="Genomic_DNA"/>
</dbReference>
<evidence type="ECO:0000313" key="10">
    <source>
        <dbReference type="EMBL" id="KAF3338220.1"/>
    </source>
</evidence>
<evidence type="ECO:0000256" key="5">
    <source>
        <dbReference type="ARBA" id="ARBA00023242"/>
    </source>
</evidence>
<dbReference type="Pfam" id="PF01486">
    <property type="entry name" value="K-box"/>
    <property type="match status" value="1"/>
</dbReference>
<name>A0A833VR34_9POAL</name>
<evidence type="ECO:0000256" key="7">
    <source>
        <dbReference type="SAM" id="MobiDB-lite"/>
    </source>
</evidence>
<dbReference type="Gene3D" id="3.40.1810.10">
    <property type="entry name" value="Transcription factor, MADS-box"/>
    <property type="match status" value="1"/>
</dbReference>